<gene>
    <name evidence="1" type="ORF">AVEN_173404_1</name>
</gene>
<keyword evidence="2" id="KW-1185">Reference proteome</keyword>
<evidence type="ECO:0000313" key="1">
    <source>
        <dbReference type="EMBL" id="GBN31842.1"/>
    </source>
</evidence>
<comment type="caution">
    <text evidence="1">The sequence shown here is derived from an EMBL/GenBank/DDBJ whole genome shotgun (WGS) entry which is preliminary data.</text>
</comment>
<accession>A0A4Y2MZ39</accession>
<reference evidence="1 2" key="1">
    <citation type="journal article" date="2019" name="Sci. Rep.">
        <title>Orb-weaving spider Araneus ventricosus genome elucidates the spidroin gene catalogue.</title>
        <authorList>
            <person name="Kono N."/>
            <person name="Nakamura H."/>
            <person name="Ohtoshi R."/>
            <person name="Moran D.A.P."/>
            <person name="Shinohara A."/>
            <person name="Yoshida Y."/>
            <person name="Fujiwara M."/>
            <person name="Mori M."/>
            <person name="Tomita M."/>
            <person name="Arakawa K."/>
        </authorList>
    </citation>
    <scope>NUCLEOTIDE SEQUENCE [LARGE SCALE GENOMIC DNA]</scope>
</reference>
<protein>
    <submittedName>
        <fullName evidence="1">Uncharacterized protein</fullName>
    </submittedName>
</protein>
<proteinExistence type="predicted"/>
<organism evidence="1 2">
    <name type="scientific">Araneus ventricosus</name>
    <name type="common">Orbweaver spider</name>
    <name type="synonym">Epeira ventricosa</name>
    <dbReference type="NCBI Taxonomy" id="182803"/>
    <lineage>
        <taxon>Eukaryota</taxon>
        <taxon>Metazoa</taxon>
        <taxon>Ecdysozoa</taxon>
        <taxon>Arthropoda</taxon>
        <taxon>Chelicerata</taxon>
        <taxon>Arachnida</taxon>
        <taxon>Araneae</taxon>
        <taxon>Araneomorphae</taxon>
        <taxon>Entelegynae</taxon>
        <taxon>Araneoidea</taxon>
        <taxon>Araneidae</taxon>
        <taxon>Araneus</taxon>
    </lineage>
</organism>
<evidence type="ECO:0000313" key="2">
    <source>
        <dbReference type="Proteomes" id="UP000499080"/>
    </source>
</evidence>
<dbReference type="Proteomes" id="UP000499080">
    <property type="component" value="Unassembled WGS sequence"/>
</dbReference>
<name>A0A4Y2MZ39_ARAVE</name>
<dbReference type="EMBL" id="BGPR01125308">
    <property type="protein sequence ID" value="GBN31842.1"/>
    <property type="molecule type" value="Genomic_DNA"/>
</dbReference>
<sequence>MKSRKETERQQLLMESSLTYPRGKKKKVETQKGGKNLKIEKTLGYLGVVNPVIPKGDVPLMGSEHWLNIFQFLRLESK</sequence>
<dbReference type="AlphaFoldDB" id="A0A4Y2MZ39"/>